<protein>
    <submittedName>
        <fullName evidence="2">YlmC/YmxH family sporulation protein</fullName>
    </submittedName>
</protein>
<dbReference type="Proteomes" id="UP001065549">
    <property type="component" value="Unassembled WGS sequence"/>
</dbReference>
<dbReference type="Pfam" id="PF05239">
    <property type="entry name" value="PRC"/>
    <property type="match status" value="1"/>
</dbReference>
<sequence>MLNTENIKNKEVINIYDGKSLGFVYDIEINLKEGKIEGIVLPGQRGFFNLFGRDTEDFVIKWKNVKTVGEDVILVDVPTSLDSVD</sequence>
<dbReference type="InterPro" id="IPR027275">
    <property type="entry name" value="PRC-brl_dom"/>
</dbReference>
<gene>
    <name evidence="2" type="ORF">OBO34_19140</name>
</gene>
<dbReference type="InterPro" id="IPR014238">
    <property type="entry name" value="Spore_YlmC/YmxH"/>
</dbReference>
<organism evidence="2 3">
    <name type="scientific">Hominibacterium faecale</name>
    <dbReference type="NCBI Taxonomy" id="2839743"/>
    <lineage>
        <taxon>Bacteria</taxon>
        <taxon>Bacillati</taxon>
        <taxon>Bacillota</taxon>
        <taxon>Clostridia</taxon>
        <taxon>Peptostreptococcales</taxon>
        <taxon>Anaerovoracaceae</taxon>
        <taxon>Hominibacterium</taxon>
    </lineage>
</organism>
<name>A0A9J6QY64_9FIRM</name>
<proteinExistence type="predicted"/>
<feature type="domain" description="PRC-barrel" evidence="1">
    <location>
        <begin position="5"/>
        <end position="80"/>
    </location>
</feature>
<dbReference type="PANTHER" id="PTHR40061">
    <property type="entry name" value="SPORULATION PROTEIN YLMC-RELATED"/>
    <property type="match status" value="1"/>
</dbReference>
<keyword evidence="3" id="KW-1185">Reference proteome</keyword>
<dbReference type="InterPro" id="IPR011033">
    <property type="entry name" value="PRC_barrel-like_sf"/>
</dbReference>
<dbReference type="AlphaFoldDB" id="A0A9J6QY64"/>
<evidence type="ECO:0000313" key="3">
    <source>
        <dbReference type="Proteomes" id="UP001065549"/>
    </source>
</evidence>
<dbReference type="NCBIfam" id="TIGR02888">
    <property type="entry name" value="spore_YlmC_YmxH"/>
    <property type="match status" value="1"/>
</dbReference>
<dbReference type="PANTHER" id="PTHR40061:SF1">
    <property type="entry name" value="SPORULATION PROTEIN YLMC-RELATED"/>
    <property type="match status" value="1"/>
</dbReference>
<evidence type="ECO:0000313" key="2">
    <source>
        <dbReference type="EMBL" id="MCU7380431.1"/>
    </source>
</evidence>
<dbReference type="RefSeq" id="WP_148396767.1">
    <property type="nucleotide sequence ID" value="NZ_JAJAGH010000002.1"/>
</dbReference>
<dbReference type="Gene3D" id="2.30.30.240">
    <property type="entry name" value="PRC-barrel domain"/>
    <property type="match status" value="1"/>
</dbReference>
<evidence type="ECO:0000259" key="1">
    <source>
        <dbReference type="Pfam" id="PF05239"/>
    </source>
</evidence>
<dbReference type="EMBL" id="JAOSHN010000010">
    <property type="protein sequence ID" value="MCU7380431.1"/>
    <property type="molecule type" value="Genomic_DNA"/>
</dbReference>
<dbReference type="SUPFAM" id="SSF50346">
    <property type="entry name" value="PRC-barrel domain"/>
    <property type="match status" value="1"/>
</dbReference>
<accession>A0A9J6QY64</accession>
<reference evidence="2" key="1">
    <citation type="submission" date="2022-09" db="EMBL/GenBank/DDBJ databases">
        <title>Culturomic study of gut microbiota in children with autism spectrum disorder.</title>
        <authorList>
            <person name="Efimov B.A."/>
            <person name="Chaplin A.V."/>
            <person name="Sokolova S.R."/>
            <person name="Pikina A.P."/>
            <person name="Korzhanova M."/>
            <person name="Belova V."/>
            <person name="Korostin D."/>
        </authorList>
    </citation>
    <scope>NUCLEOTIDE SEQUENCE</scope>
    <source>
        <strain evidence="2">ASD5510</strain>
    </source>
</reference>
<comment type="caution">
    <text evidence="2">The sequence shown here is derived from an EMBL/GenBank/DDBJ whole genome shotgun (WGS) entry which is preliminary data.</text>
</comment>